<dbReference type="GO" id="GO:0005886">
    <property type="term" value="C:plasma membrane"/>
    <property type="evidence" value="ECO:0007669"/>
    <property type="project" value="UniProtKB-SubCell"/>
</dbReference>
<name>A0A0K2UDY8_LEPSM</name>
<evidence type="ECO:0000256" key="2">
    <source>
        <dbReference type="ARBA" id="ARBA00005542"/>
    </source>
</evidence>
<evidence type="ECO:0000256" key="9">
    <source>
        <dbReference type="SAM" id="SignalP"/>
    </source>
</evidence>
<dbReference type="AlphaFoldDB" id="A0A0K2UDY8"/>
<evidence type="ECO:0000256" key="3">
    <source>
        <dbReference type="ARBA" id="ARBA00022475"/>
    </source>
</evidence>
<keyword evidence="9" id="KW-0732">Signal</keyword>
<dbReference type="InterPro" id="IPR000742">
    <property type="entry name" value="EGF"/>
</dbReference>
<comment type="caution">
    <text evidence="7">Lacks conserved residue(s) required for the propagation of feature annotation.</text>
</comment>
<keyword evidence="3" id="KW-1003">Cell membrane</keyword>
<dbReference type="PANTHER" id="PTHR14319">
    <property type="entry name" value="FIVE-SPAN TRANSMEMBRANE PROTEIN M83"/>
    <property type="match status" value="1"/>
</dbReference>
<keyword evidence="4 8" id="KW-0812">Transmembrane</keyword>
<dbReference type="EMBL" id="HACA01018817">
    <property type="protein sequence ID" value="CDW36178.1"/>
    <property type="molecule type" value="Transcribed_RNA"/>
</dbReference>
<feature type="disulfide bond" evidence="7">
    <location>
        <begin position="544"/>
        <end position="553"/>
    </location>
</feature>
<evidence type="ECO:0000256" key="7">
    <source>
        <dbReference type="PROSITE-ProRule" id="PRU00076"/>
    </source>
</evidence>
<evidence type="ECO:0000256" key="4">
    <source>
        <dbReference type="ARBA" id="ARBA00022692"/>
    </source>
</evidence>
<keyword evidence="7" id="KW-0245">EGF-like domain</keyword>
<dbReference type="OrthoDB" id="69646at2759"/>
<dbReference type="PANTHER" id="PTHR14319:SF3">
    <property type="entry name" value="TRANSMEMBRANE PROTEIN-LIKE PROTEIN"/>
    <property type="match status" value="1"/>
</dbReference>
<sequence length="829" mass="94005">MTQLCLILLSISLFGGESVYARGILPDVSNEGIVHRFSTYKDVALFHYNLPSELSKATFEFAAFQNRPDCPSIWIITCIQHGSYPVINPDNGTFAKDYYIKRSELDCIRIPSAYESHSNSLYPVFNPLPGPWFTVSYISPDTPTEGKLSLLKGECRYSVGSIGIWNKADNIQSVFLGDQTLKTSSRYSYFKILVPDSVPHFKIILSNCKSLVKDISRPWFKEESCVELAALRARAVPFSYDQNIDQQFALNISTQDVVELNESRPFKSNAYYYILLISNGKISIDLKIEYGNCGEPGLYGETQRNWFLEEKGLVWNANKTSGFREPEAGFQIFHFPENDPNDHFLPSAALVLDSPDKQNCVSRFELTRIDEGREFYTVFLLQGRRWYTNWITVRNTEPIFTRFDINQFMDLGATLVIHLEVDINKLSYKKEYSVLICLSHNREPMISTDGMMSCHEDEKTILNVNDTLGNLYIPFPEYGAWFLGSQILSPSEEMSSGISLMVSLDVRLQPCGYRLNEKSEDLCGPNGLCYLSNDGLSHYSACKCFSGYRGWTCDDATYAFSKFQQVITTLLLTMSNLAFLPAVLFAMYYKLWTQSLAYFTTMLFSTFYHMCDEEAQEKSLPHSMDSLCNNLYVNNEVLQFCDFYSATLSFWITIIALSKFNYKLVSFLNTIGVILIAVLVQYNRTGAQVFAIPIPLGLFLLLISYGIKGKSRGRIVKPNTRCLYFMIPGISCTLFALALFVLIETSETYAYVHSAWHIFMALSLCFFVPLCKERTKNEKDLILSGVVQTSCSEEVVHDSSTTTQISTISNALQTNPSPLPRPAVAKQLE</sequence>
<dbReference type="EMBL" id="HACA01018816">
    <property type="protein sequence ID" value="CDW36177.1"/>
    <property type="molecule type" value="Transcribed_RNA"/>
</dbReference>
<comment type="subcellular location">
    <subcellularLocation>
        <location evidence="1">Cell membrane</location>
        <topology evidence="1">Multi-pass membrane protein</topology>
    </subcellularLocation>
</comment>
<protein>
    <submittedName>
        <fullName evidence="11">Transmembrane protein 8Alike [Megachile rotundata]</fullName>
    </submittedName>
</protein>
<keyword evidence="6 8" id="KW-0472">Membrane</keyword>
<evidence type="ECO:0000256" key="5">
    <source>
        <dbReference type="ARBA" id="ARBA00022989"/>
    </source>
</evidence>
<dbReference type="PROSITE" id="PS50026">
    <property type="entry name" value="EGF_3"/>
    <property type="match status" value="1"/>
</dbReference>
<dbReference type="PROSITE" id="PS00022">
    <property type="entry name" value="EGF_1"/>
    <property type="match status" value="1"/>
</dbReference>
<evidence type="ECO:0000256" key="8">
    <source>
        <dbReference type="SAM" id="Phobius"/>
    </source>
</evidence>
<dbReference type="PROSITE" id="PS01186">
    <property type="entry name" value="EGF_2"/>
    <property type="match status" value="1"/>
</dbReference>
<evidence type="ECO:0000256" key="1">
    <source>
        <dbReference type="ARBA" id="ARBA00004651"/>
    </source>
</evidence>
<dbReference type="InterPro" id="IPR021910">
    <property type="entry name" value="NGX6/PGAP6/MYMK"/>
</dbReference>
<dbReference type="Pfam" id="PF12036">
    <property type="entry name" value="DUF3522"/>
    <property type="match status" value="1"/>
</dbReference>
<feature type="chain" id="PRO_5013456375" evidence="9">
    <location>
        <begin position="22"/>
        <end position="829"/>
    </location>
</feature>
<proteinExistence type="inferred from homology"/>
<feature type="domain" description="EGF-like" evidence="10">
    <location>
        <begin position="514"/>
        <end position="554"/>
    </location>
</feature>
<reference evidence="11" key="1">
    <citation type="submission" date="2014-05" db="EMBL/GenBank/DDBJ databases">
        <authorList>
            <person name="Chronopoulou M."/>
        </authorList>
    </citation>
    <scope>NUCLEOTIDE SEQUENCE</scope>
    <source>
        <tissue evidence="11">Whole organism</tissue>
    </source>
</reference>
<evidence type="ECO:0000313" key="11">
    <source>
        <dbReference type="EMBL" id="CDW36177.1"/>
    </source>
</evidence>
<feature type="signal peptide" evidence="9">
    <location>
        <begin position="1"/>
        <end position="21"/>
    </location>
</feature>
<organism evidence="11">
    <name type="scientific">Lepeophtheirus salmonis</name>
    <name type="common">Salmon louse</name>
    <name type="synonym">Caligus salmonis</name>
    <dbReference type="NCBI Taxonomy" id="72036"/>
    <lineage>
        <taxon>Eukaryota</taxon>
        <taxon>Metazoa</taxon>
        <taxon>Ecdysozoa</taxon>
        <taxon>Arthropoda</taxon>
        <taxon>Crustacea</taxon>
        <taxon>Multicrustacea</taxon>
        <taxon>Hexanauplia</taxon>
        <taxon>Copepoda</taxon>
        <taxon>Siphonostomatoida</taxon>
        <taxon>Caligidae</taxon>
        <taxon>Lepeophtheirus</taxon>
    </lineage>
</organism>
<evidence type="ECO:0000256" key="6">
    <source>
        <dbReference type="ARBA" id="ARBA00023136"/>
    </source>
</evidence>
<feature type="transmembrane region" description="Helical" evidence="8">
    <location>
        <begin position="749"/>
        <end position="771"/>
    </location>
</feature>
<feature type="transmembrane region" description="Helical" evidence="8">
    <location>
        <begin position="664"/>
        <end position="682"/>
    </location>
</feature>
<keyword evidence="5 8" id="KW-1133">Transmembrane helix</keyword>
<keyword evidence="7" id="KW-1015">Disulfide bond</keyword>
<feature type="transmembrane region" description="Helical" evidence="8">
    <location>
        <begin position="688"/>
        <end position="707"/>
    </location>
</feature>
<evidence type="ECO:0000259" key="10">
    <source>
        <dbReference type="PROSITE" id="PS50026"/>
    </source>
</evidence>
<feature type="transmembrane region" description="Helical" evidence="8">
    <location>
        <begin position="723"/>
        <end position="743"/>
    </location>
</feature>
<feature type="transmembrane region" description="Helical" evidence="8">
    <location>
        <begin position="566"/>
        <end position="588"/>
    </location>
</feature>
<accession>A0A0K2UDY8</accession>
<comment type="similarity">
    <text evidence="2">Belongs to the TMEM8 family.</text>
</comment>